<name>D8U0J3_VOLCA</name>
<dbReference type="Proteomes" id="UP000001058">
    <property type="component" value="Unassembled WGS sequence"/>
</dbReference>
<evidence type="ECO:0000256" key="2">
    <source>
        <dbReference type="ARBA" id="ARBA00007072"/>
    </source>
</evidence>
<dbReference type="FunCoup" id="D8U0J3">
    <property type="interactions" value="804"/>
</dbReference>
<evidence type="ECO:0000313" key="14">
    <source>
        <dbReference type="EMBL" id="EFJ46645.1"/>
    </source>
</evidence>
<dbReference type="RefSeq" id="XP_002952174.1">
    <property type="nucleotide sequence ID" value="XM_002952128.1"/>
</dbReference>
<dbReference type="STRING" id="3068.D8U0J3"/>
<comment type="caution">
    <text evidence="8">Lacks conserved residue(s) required for the propagation of feature annotation.</text>
</comment>
<keyword evidence="5 8" id="KW-0119">Carbohydrate metabolism</keyword>
<dbReference type="KEGG" id="vcn:VOLCADRAFT_92816"/>
<keyword evidence="12" id="KW-0812">Transmembrane</keyword>
<dbReference type="PROSITE" id="PS00592">
    <property type="entry name" value="GH9_2"/>
    <property type="match status" value="1"/>
</dbReference>
<evidence type="ECO:0000256" key="4">
    <source>
        <dbReference type="ARBA" id="ARBA00023001"/>
    </source>
</evidence>
<evidence type="ECO:0000259" key="13">
    <source>
        <dbReference type="Pfam" id="PF00759"/>
    </source>
</evidence>
<dbReference type="GeneID" id="9628425"/>
<dbReference type="Gene3D" id="1.50.10.10">
    <property type="match status" value="1"/>
</dbReference>
<feature type="active site" evidence="9">
    <location>
        <position position="519"/>
    </location>
</feature>
<evidence type="ECO:0000256" key="9">
    <source>
        <dbReference type="PROSITE-ProRule" id="PRU10060"/>
    </source>
</evidence>
<evidence type="ECO:0000256" key="8">
    <source>
        <dbReference type="PROSITE-ProRule" id="PRU10059"/>
    </source>
</evidence>
<evidence type="ECO:0000256" key="3">
    <source>
        <dbReference type="ARBA" id="ARBA00022801"/>
    </source>
</evidence>
<dbReference type="GO" id="GO:0030245">
    <property type="term" value="P:cellulose catabolic process"/>
    <property type="evidence" value="ECO:0007669"/>
    <property type="project" value="UniProtKB-KW"/>
</dbReference>
<sequence>MVVLYRFYEAQMSGEVPAWSRASQAQGGWRNWSHTHDGFGPDGIGMSLSGGWYDAGDHLKISLPLGVTASMLSYGMLTWESTYRSAGQWDLAVRNLDWVASYLIKCHVNASDNPADNAFVAQAREGQEGAQLGNGFVWVGDGDTDHNLHWGRPEQQAEGGEEGALGWRPVYLLTAEGGKGADIVSEAVAAMVGTALVLRRPGIHSNPAKAQELLRRATQLFEFAKLLPGMCVSRVGLSGVASLTSPALGWWSPPAGRQTLYGSARWRDDLAWAAAWLCRAAVETGVGGGAGTSAGSSACAEAASLWIDAADTGGEYGRDVIAWAAVFPLASMMLRDVGAGGPAMVGRFEQHISYVLDRWISPAAAPPCNGTSLEFQVCYTPGGLAWYSNWGSARCAANMAMAALMSSRTGTETNTNTPEVALTQQRRRCWAWRQASYLLGGNSRNQSFVVGYAPTPYHSSPTRPVHKSSSCPTDYNTTCDWTALSAPGANPSVLYGALVGGPDQLDGYQDSRGEYVQNEVALDYNAGFTGAMAGLIEVESLLHEGGCSWEGYCVSTSCGTPGDRGVLPAPATCPAVQICVVVMVVMVVAVVVAVVRAAAIIISRPINTNDMSDNRIRGGPSQPPPQPPAPPPPPSPPLGLPSDPSKAPATCRPTDAACRSCLGNTNVTNTTACSACVAVCAELSIIDHRIDMRGRKKVKPATRCLSDWRDARAQCFDCVTSGVTDAVSCAECAKLPTAAARAACMTCQVRPLSAQSAS</sequence>
<dbReference type="InterPro" id="IPR033126">
    <property type="entry name" value="Glyco_hydro_9_Asp/Glu_AS"/>
</dbReference>
<accession>D8U0J3</accession>
<feature type="domain" description="Glycoside hydrolase family 9" evidence="13">
    <location>
        <begin position="5"/>
        <end position="532"/>
    </location>
</feature>
<dbReference type="Pfam" id="PF00759">
    <property type="entry name" value="Glyco_hydro_9"/>
    <property type="match status" value="1"/>
</dbReference>
<keyword evidence="12" id="KW-1133">Transmembrane helix</keyword>
<dbReference type="PROSITE" id="PS00698">
    <property type="entry name" value="GH9_3"/>
    <property type="match status" value="1"/>
</dbReference>
<evidence type="ECO:0000313" key="15">
    <source>
        <dbReference type="Proteomes" id="UP000001058"/>
    </source>
</evidence>
<evidence type="ECO:0000256" key="1">
    <source>
        <dbReference type="ARBA" id="ARBA00000966"/>
    </source>
</evidence>
<dbReference type="EC" id="3.2.1.4" evidence="10"/>
<dbReference type="eggNOG" id="ENOG502QRF6">
    <property type="taxonomic scope" value="Eukaryota"/>
</dbReference>
<evidence type="ECO:0000256" key="10">
    <source>
        <dbReference type="RuleBase" id="RU361166"/>
    </source>
</evidence>
<organism evidence="15">
    <name type="scientific">Volvox carteri f. nagariensis</name>
    <dbReference type="NCBI Taxonomy" id="3068"/>
    <lineage>
        <taxon>Eukaryota</taxon>
        <taxon>Viridiplantae</taxon>
        <taxon>Chlorophyta</taxon>
        <taxon>core chlorophytes</taxon>
        <taxon>Chlorophyceae</taxon>
        <taxon>CS clade</taxon>
        <taxon>Chlamydomonadales</taxon>
        <taxon>Volvocaceae</taxon>
        <taxon>Volvox</taxon>
    </lineage>
</organism>
<gene>
    <name evidence="14" type="ORF">VOLCADRAFT_92816</name>
</gene>
<evidence type="ECO:0000256" key="5">
    <source>
        <dbReference type="ARBA" id="ARBA00023277"/>
    </source>
</evidence>
<keyword evidence="15" id="KW-1185">Reference proteome</keyword>
<dbReference type="InParanoid" id="D8U0J3"/>
<dbReference type="InterPro" id="IPR018221">
    <property type="entry name" value="Glyco_hydro_9_His_AS"/>
</dbReference>
<evidence type="ECO:0000256" key="6">
    <source>
        <dbReference type="ARBA" id="ARBA00023295"/>
    </source>
</evidence>
<protein>
    <recommendedName>
        <fullName evidence="10">Endoglucanase</fullName>
        <ecNumber evidence="10">3.2.1.4</ecNumber>
    </recommendedName>
</protein>
<feature type="region of interest" description="Disordered" evidence="11">
    <location>
        <begin position="611"/>
        <end position="648"/>
    </location>
</feature>
<dbReference type="InterPro" id="IPR001701">
    <property type="entry name" value="Glyco_hydro_9"/>
</dbReference>
<keyword evidence="4 10" id="KW-0136">Cellulose degradation</keyword>
<keyword evidence="12" id="KW-0472">Membrane</keyword>
<keyword evidence="7 8" id="KW-0624">Polysaccharide degradation</keyword>
<evidence type="ECO:0000256" key="11">
    <source>
        <dbReference type="SAM" id="MobiDB-lite"/>
    </source>
</evidence>
<dbReference type="EMBL" id="GL378349">
    <property type="protein sequence ID" value="EFJ46645.1"/>
    <property type="molecule type" value="Genomic_DNA"/>
</dbReference>
<comment type="similarity">
    <text evidence="2 8 10">Belongs to the glycosyl hydrolase 9 (cellulase E) family.</text>
</comment>
<dbReference type="OrthoDB" id="2015928at2759"/>
<dbReference type="InterPro" id="IPR012341">
    <property type="entry name" value="6hp_glycosidase-like_sf"/>
</dbReference>
<dbReference type="AlphaFoldDB" id="D8U0J3"/>
<dbReference type="GO" id="GO:0008810">
    <property type="term" value="F:cellulase activity"/>
    <property type="evidence" value="ECO:0007669"/>
    <property type="project" value="UniProtKB-EC"/>
</dbReference>
<dbReference type="SUPFAM" id="SSF48208">
    <property type="entry name" value="Six-hairpin glycosidases"/>
    <property type="match status" value="1"/>
</dbReference>
<comment type="catalytic activity">
    <reaction evidence="1 10">
        <text>Endohydrolysis of (1-&gt;4)-beta-D-glucosidic linkages in cellulose, lichenin and cereal beta-D-glucans.</text>
        <dbReference type="EC" id="3.2.1.4"/>
    </reaction>
</comment>
<evidence type="ECO:0000256" key="7">
    <source>
        <dbReference type="ARBA" id="ARBA00023326"/>
    </source>
</evidence>
<feature type="compositionally biased region" description="Pro residues" evidence="11">
    <location>
        <begin position="621"/>
        <end position="639"/>
    </location>
</feature>
<feature type="active site" evidence="9">
    <location>
        <position position="510"/>
    </location>
</feature>
<evidence type="ECO:0000256" key="12">
    <source>
        <dbReference type="SAM" id="Phobius"/>
    </source>
</evidence>
<keyword evidence="3 8" id="KW-0378">Hydrolase</keyword>
<keyword evidence="6 8" id="KW-0326">Glycosidase</keyword>
<dbReference type="PANTHER" id="PTHR22298">
    <property type="entry name" value="ENDO-1,4-BETA-GLUCANASE"/>
    <property type="match status" value="1"/>
</dbReference>
<proteinExistence type="inferred from homology"/>
<feature type="transmembrane region" description="Helical" evidence="12">
    <location>
        <begin position="580"/>
        <end position="602"/>
    </location>
</feature>
<reference evidence="14 15" key="1">
    <citation type="journal article" date="2010" name="Science">
        <title>Genomic analysis of organismal complexity in the multicellular green alga Volvox carteri.</title>
        <authorList>
            <person name="Prochnik S.E."/>
            <person name="Umen J."/>
            <person name="Nedelcu A.M."/>
            <person name="Hallmann A."/>
            <person name="Miller S.M."/>
            <person name="Nishii I."/>
            <person name="Ferris P."/>
            <person name="Kuo A."/>
            <person name="Mitros T."/>
            <person name="Fritz-Laylin L.K."/>
            <person name="Hellsten U."/>
            <person name="Chapman J."/>
            <person name="Simakov O."/>
            <person name="Rensing S.A."/>
            <person name="Terry A."/>
            <person name="Pangilinan J."/>
            <person name="Kapitonov V."/>
            <person name="Jurka J."/>
            <person name="Salamov A."/>
            <person name="Shapiro H."/>
            <person name="Schmutz J."/>
            <person name="Grimwood J."/>
            <person name="Lindquist E."/>
            <person name="Lucas S."/>
            <person name="Grigoriev I.V."/>
            <person name="Schmitt R."/>
            <person name="Kirk D."/>
            <person name="Rokhsar D.S."/>
        </authorList>
    </citation>
    <scope>NUCLEOTIDE SEQUENCE [LARGE SCALE GENOMIC DNA]</scope>
    <source>
        <strain evidence="15">f. Nagariensis / Eve</strain>
    </source>
</reference>
<dbReference type="InterPro" id="IPR008928">
    <property type="entry name" value="6-hairpin_glycosidase_sf"/>
</dbReference>